<reference evidence="2 3" key="1">
    <citation type="submission" date="2017-10" db="EMBL/GenBank/DDBJ databases">
        <title>Novel microbial diversity and functional potential in the marine mammal oral microbiome.</title>
        <authorList>
            <person name="Dudek N.K."/>
            <person name="Sun C.L."/>
            <person name="Burstein D."/>
            <person name="Kantor R.S."/>
            <person name="Aliaga Goltsman D.S."/>
            <person name="Bik E.M."/>
            <person name="Thomas B.C."/>
            <person name="Banfield J.F."/>
            <person name="Relman D.A."/>
        </authorList>
    </citation>
    <scope>NUCLEOTIDE SEQUENCE [LARGE SCALE GENOMIC DNA]</scope>
    <source>
        <strain evidence="2">DOLJORAL78_49_30</strain>
    </source>
</reference>
<comment type="caution">
    <text evidence="2">The sequence shown here is derived from an EMBL/GenBank/DDBJ whole genome shotgun (WGS) entry which is preliminary data.</text>
</comment>
<keyword evidence="1" id="KW-0175">Coiled coil</keyword>
<gene>
    <name evidence="2" type="ORF">CSA61_01340</name>
</gene>
<evidence type="ECO:0000256" key="1">
    <source>
        <dbReference type="SAM" id="Coils"/>
    </source>
</evidence>
<feature type="coiled-coil region" evidence="1">
    <location>
        <begin position="9"/>
        <end position="43"/>
    </location>
</feature>
<organism evidence="2 3">
    <name type="scientific">Neptuniibacter caesariensis</name>
    <dbReference type="NCBI Taxonomy" id="207954"/>
    <lineage>
        <taxon>Bacteria</taxon>
        <taxon>Pseudomonadati</taxon>
        <taxon>Pseudomonadota</taxon>
        <taxon>Gammaproteobacteria</taxon>
        <taxon>Oceanospirillales</taxon>
        <taxon>Oceanospirillaceae</taxon>
        <taxon>Neptuniibacter</taxon>
    </lineage>
</organism>
<evidence type="ECO:0000313" key="3">
    <source>
        <dbReference type="Proteomes" id="UP000242733"/>
    </source>
</evidence>
<dbReference type="AlphaFoldDB" id="A0A2G6JDI8"/>
<name>A0A2G6JDI8_NEPCE</name>
<dbReference type="EMBL" id="PDSG01000005">
    <property type="protein sequence ID" value="PIE20559.1"/>
    <property type="molecule type" value="Genomic_DNA"/>
</dbReference>
<dbReference type="Proteomes" id="UP000242733">
    <property type="component" value="Unassembled WGS sequence"/>
</dbReference>
<sequence length="96" mass="11849">MTYNKGRAFYLQEQKVKRLERELRELQRDEEGLAEKITQTERKLVADGIAEAERQRLLKELRHYEQMKPENRAEYHQLSRELHWEQQKLDRLQLEQ</sequence>
<accession>A0A2G6JDI8</accession>
<evidence type="ECO:0000313" key="2">
    <source>
        <dbReference type="EMBL" id="PIE20559.1"/>
    </source>
</evidence>
<proteinExistence type="predicted"/>
<protein>
    <submittedName>
        <fullName evidence="2">Uncharacterized protein</fullName>
    </submittedName>
</protein>